<dbReference type="GO" id="GO:0043953">
    <property type="term" value="P:protein transport by the Tat complex"/>
    <property type="evidence" value="ECO:0007669"/>
    <property type="project" value="UniProtKB-UniRule"/>
</dbReference>
<dbReference type="PRINTS" id="PR01506">
    <property type="entry name" value="TATBPROTEIN"/>
</dbReference>
<dbReference type="EMBL" id="WXEY01000005">
    <property type="protein sequence ID" value="MZP29374.1"/>
    <property type="molecule type" value="Genomic_DNA"/>
</dbReference>
<dbReference type="NCBIfam" id="NF011430">
    <property type="entry name" value="PRK14861.1"/>
    <property type="match status" value="1"/>
</dbReference>
<dbReference type="InterPro" id="IPR018448">
    <property type="entry name" value="TatB"/>
</dbReference>
<organism evidence="12 13">
    <name type="scientific">Heliomicrobium undosum</name>
    <dbReference type="NCBI Taxonomy" id="121734"/>
    <lineage>
        <taxon>Bacteria</taxon>
        <taxon>Bacillati</taxon>
        <taxon>Bacillota</taxon>
        <taxon>Clostridia</taxon>
        <taxon>Eubacteriales</taxon>
        <taxon>Heliobacteriaceae</taxon>
        <taxon>Heliomicrobium</taxon>
    </lineage>
</organism>
<keyword evidence="13" id="KW-1185">Reference proteome</keyword>
<keyword evidence="6 9" id="KW-1133">Transmembrane helix</keyword>
<dbReference type="PANTHER" id="PTHR33162">
    <property type="entry name" value="SEC-INDEPENDENT PROTEIN TRANSLOCASE PROTEIN TATA, CHLOROPLASTIC"/>
    <property type="match status" value="1"/>
</dbReference>
<evidence type="ECO:0000313" key="13">
    <source>
        <dbReference type="Proteomes" id="UP000463470"/>
    </source>
</evidence>
<dbReference type="GO" id="GO:0033281">
    <property type="term" value="C:TAT protein transport complex"/>
    <property type="evidence" value="ECO:0007669"/>
    <property type="project" value="UniProtKB-UniRule"/>
</dbReference>
<evidence type="ECO:0000256" key="8">
    <source>
        <dbReference type="ARBA" id="ARBA00023136"/>
    </source>
</evidence>
<evidence type="ECO:0000256" key="10">
    <source>
        <dbReference type="SAM" id="MobiDB-lite"/>
    </source>
</evidence>
<dbReference type="AlphaFoldDB" id="A0A845L3E9"/>
<evidence type="ECO:0000256" key="9">
    <source>
        <dbReference type="HAMAP-Rule" id="MF_00237"/>
    </source>
</evidence>
<dbReference type="GO" id="GO:0008320">
    <property type="term" value="F:protein transmembrane transporter activity"/>
    <property type="evidence" value="ECO:0007669"/>
    <property type="project" value="UniProtKB-UniRule"/>
</dbReference>
<keyword evidence="8 9" id="KW-0472">Membrane</keyword>
<reference evidence="12 13" key="1">
    <citation type="submission" date="2020-01" db="EMBL/GenBank/DDBJ databases">
        <title>Whole-genome sequence of Heliobacterium undosum DSM 13378.</title>
        <authorList>
            <person name="Kyndt J.A."/>
            <person name="Meyer T.E."/>
        </authorList>
    </citation>
    <scope>NUCLEOTIDE SEQUENCE [LARGE SCALE GENOMIC DNA]</scope>
    <source>
        <strain evidence="12 13">DSM 13378</strain>
    </source>
</reference>
<evidence type="ECO:0000256" key="11">
    <source>
        <dbReference type="SAM" id="Phobius"/>
    </source>
</evidence>
<comment type="caution">
    <text evidence="12">The sequence shown here is derived from an EMBL/GenBank/DDBJ whole genome shotgun (WGS) entry which is preliminary data.</text>
</comment>
<dbReference type="OrthoDB" id="9800908at2"/>
<dbReference type="InterPro" id="IPR003369">
    <property type="entry name" value="TatA/B/E"/>
</dbReference>
<keyword evidence="4 9" id="KW-0812">Transmembrane</keyword>
<comment type="subcellular location">
    <subcellularLocation>
        <location evidence="9">Cell membrane</location>
        <topology evidence="9">Single-pass membrane protein</topology>
    </subcellularLocation>
    <subcellularLocation>
        <location evidence="1">Membrane</location>
        <topology evidence="1">Single-pass membrane protein</topology>
    </subcellularLocation>
</comment>
<evidence type="ECO:0000256" key="7">
    <source>
        <dbReference type="ARBA" id="ARBA00023010"/>
    </source>
</evidence>
<dbReference type="Gene3D" id="1.20.5.3310">
    <property type="match status" value="1"/>
</dbReference>
<accession>A0A845L3E9</accession>
<evidence type="ECO:0000313" key="12">
    <source>
        <dbReference type="EMBL" id="MZP29374.1"/>
    </source>
</evidence>
<evidence type="ECO:0000256" key="5">
    <source>
        <dbReference type="ARBA" id="ARBA00022927"/>
    </source>
</evidence>
<protein>
    <recommendedName>
        <fullName evidence="9">Sec-independent protein translocase protein TatB homolog</fullName>
    </recommendedName>
</protein>
<dbReference type="NCBIfam" id="TIGR01410">
    <property type="entry name" value="tatB"/>
    <property type="match status" value="1"/>
</dbReference>
<keyword evidence="5 9" id="KW-0653">Protein transport</keyword>
<comment type="similarity">
    <text evidence="9">Belongs to the TatB family.</text>
</comment>
<keyword evidence="3 9" id="KW-1003">Cell membrane</keyword>
<dbReference type="PANTHER" id="PTHR33162:SF1">
    <property type="entry name" value="SEC-INDEPENDENT PROTEIN TRANSLOCASE PROTEIN TATA, CHLOROPLASTIC"/>
    <property type="match status" value="1"/>
</dbReference>
<sequence length="160" mass="17124">MFNIGFPELVLIFIVALIVLGPGKMPELGRSVGKALGEFRRATDGLKSQLNEAMTPVKEVKSTVEEASAPIREARSVMTDPKGYAADKVKETLLGTPAEKRPEQVSAQGSVSEQSTELTSAPHQQPAGASTDKQMLRDGASSETQANPAMKNDEKDGENR</sequence>
<evidence type="ECO:0000256" key="4">
    <source>
        <dbReference type="ARBA" id="ARBA00022692"/>
    </source>
</evidence>
<feature type="compositionally biased region" description="Basic and acidic residues" evidence="10">
    <location>
        <begin position="151"/>
        <end position="160"/>
    </location>
</feature>
<dbReference type="RefSeq" id="WP_161256705.1">
    <property type="nucleotide sequence ID" value="NZ_WXEY01000005.1"/>
</dbReference>
<feature type="compositionally biased region" description="Polar residues" evidence="10">
    <location>
        <begin position="105"/>
        <end position="133"/>
    </location>
</feature>
<proteinExistence type="inferred from homology"/>
<name>A0A845L3E9_9FIRM</name>
<dbReference type="HAMAP" id="MF_00237">
    <property type="entry name" value="TatB"/>
    <property type="match status" value="1"/>
</dbReference>
<evidence type="ECO:0000256" key="3">
    <source>
        <dbReference type="ARBA" id="ARBA00022475"/>
    </source>
</evidence>
<gene>
    <name evidence="12" type="primary">tatB</name>
    <name evidence="12" type="ORF">GTO91_06610</name>
</gene>
<feature type="region of interest" description="Disordered" evidence="10">
    <location>
        <begin position="71"/>
        <end position="160"/>
    </location>
</feature>
<keyword evidence="2 9" id="KW-0813">Transport</keyword>
<dbReference type="Pfam" id="PF02416">
    <property type="entry name" value="TatA_B_E"/>
    <property type="match status" value="1"/>
</dbReference>
<feature type="transmembrane region" description="Helical" evidence="11">
    <location>
        <begin position="6"/>
        <end position="23"/>
    </location>
</feature>
<keyword evidence="7 9" id="KW-0811">Translocation</keyword>
<evidence type="ECO:0000256" key="2">
    <source>
        <dbReference type="ARBA" id="ARBA00022448"/>
    </source>
</evidence>
<evidence type="ECO:0000256" key="1">
    <source>
        <dbReference type="ARBA" id="ARBA00004167"/>
    </source>
</evidence>
<evidence type="ECO:0000256" key="6">
    <source>
        <dbReference type="ARBA" id="ARBA00022989"/>
    </source>
</evidence>
<dbReference type="Proteomes" id="UP000463470">
    <property type="component" value="Unassembled WGS sequence"/>
</dbReference>